<dbReference type="PANTHER" id="PTHR31301">
    <property type="entry name" value="LOB DOMAIN-CONTAINING PROTEIN 4-RELATED"/>
    <property type="match status" value="1"/>
</dbReference>
<dbReference type="Pfam" id="PF03195">
    <property type="entry name" value="LOB"/>
    <property type="match status" value="1"/>
</dbReference>
<organism evidence="4 5">
    <name type="scientific">Eragrostis curvula</name>
    <name type="common">weeping love grass</name>
    <dbReference type="NCBI Taxonomy" id="38414"/>
    <lineage>
        <taxon>Eukaryota</taxon>
        <taxon>Viridiplantae</taxon>
        <taxon>Streptophyta</taxon>
        <taxon>Embryophyta</taxon>
        <taxon>Tracheophyta</taxon>
        <taxon>Spermatophyta</taxon>
        <taxon>Magnoliopsida</taxon>
        <taxon>Liliopsida</taxon>
        <taxon>Poales</taxon>
        <taxon>Poaceae</taxon>
        <taxon>PACMAD clade</taxon>
        <taxon>Chloridoideae</taxon>
        <taxon>Eragrostideae</taxon>
        <taxon>Eragrostidinae</taxon>
        <taxon>Eragrostis</taxon>
    </lineage>
</organism>
<dbReference type="InterPro" id="IPR004883">
    <property type="entry name" value="LOB"/>
</dbReference>
<evidence type="ECO:0000256" key="1">
    <source>
        <dbReference type="ARBA" id="ARBA00005474"/>
    </source>
</evidence>
<dbReference type="PANTHER" id="PTHR31301:SF159">
    <property type="entry name" value="LOB DOMAIN-CONTAINING PROTEIN 23"/>
    <property type="match status" value="1"/>
</dbReference>
<protein>
    <recommendedName>
        <fullName evidence="3">LOB domain-containing protein</fullName>
    </recommendedName>
</protein>
<keyword evidence="5" id="KW-1185">Reference proteome</keyword>
<dbReference type="AlphaFoldDB" id="A0A5J9T1I9"/>
<sequence>MSSAGSGSRSMESLPVQERGRAADTMATEARWRAQDPVYGSAGIIDSLQQQIRNAQRDLATTRADLAFRQMMHAMARHGQRERSRHRRLCFFLLLLLLSGRLLAARHAEEEEEEEAPQMDPDEFLDLGDL</sequence>
<dbReference type="Proteomes" id="UP000324897">
    <property type="component" value="Unassembled WGS sequence"/>
</dbReference>
<feature type="region of interest" description="Disordered" evidence="2">
    <location>
        <begin position="108"/>
        <end position="130"/>
    </location>
</feature>
<feature type="compositionally biased region" description="Low complexity" evidence="2">
    <location>
        <begin position="1"/>
        <end position="13"/>
    </location>
</feature>
<dbReference type="OrthoDB" id="684652at2759"/>
<proteinExistence type="inferred from homology"/>
<accession>A0A5J9T1I9</accession>
<reference evidence="4 5" key="1">
    <citation type="journal article" date="2019" name="Sci. Rep.">
        <title>A high-quality genome of Eragrostis curvula grass provides insights into Poaceae evolution and supports new strategies to enhance forage quality.</title>
        <authorList>
            <person name="Carballo J."/>
            <person name="Santos B.A.C.M."/>
            <person name="Zappacosta D."/>
            <person name="Garbus I."/>
            <person name="Selva J.P."/>
            <person name="Gallo C.A."/>
            <person name="Diaz A."/>
            <person name="Albertini E."/>
            <person name="Caccamo M."/>
            <person name="Echenique V."/>
        </authorList>
    </citation>
    <scope>NUCLEOTIDE SEQUENCE [LARGE SCALE GENOMIC DNA]</scope>
    <source>
        <strain evidence="5">cv. Victoria</strain>
        <tissue evidence="4">Leaf</tissue>
    </source>
</reference>
<dbReference type="EMBL" id="RWGY01000051">
    <property type="protein sequence ID" value="TVU05057.1"/>
    <property type="molecule type" value="Genomic_DNA"/>
</dbReference>
<feature type="compositionally biased region" description="Acidic residues" evidence="2">
    <location>
        <begin position="110"/>
        <end position="130"/>
    </location>
</feature>
<comment type="caution">
    <text evidence="4">The sequence shown here is derived from an EMBL/GenBank/DDBJ whole genome shotgun (WGS) entry which is preliminary data.</text>
</comment>
<gene>
    <name evidence="4" type="ORF">EJB05_48205</name>
</gene>
<evidence type="ECO:0000256" key="2">
    <source>
        <dbReference type="SAM" id="MobiDB-lite"/>
    </source>
</evidence>
<feature type="non-terminal residue" evidence="4">
    <location>
        <position position="1"/>
    </location>
</feature>
<dbReference type="PROSITE" id="PS50891">
    <property type="entry name" value="LOB"/>
    <property type="match status" value="1"/>
</dbReference>
<dbReference type="Gramene" id="TVU05057">
    <property type="protein sequence ID" value="TVU05057"/>
    <property type="gene ID" value="EJB05_48205"/>
</dbReference>
<evidence type="ECO:0000259" key="3">
    <source>
        <dbReference type="PROSITE" id="PS50891"/>
    </source>
</evidence>
<comment type="similarity">
    <text evidence="1">Belongs to the LOB domain-containing protein family.</text>
</comment>
<evidence type="ECO:0000313" key="4">
    <source>
        <dbReference type="EMBL" id="TVU05057.1"/>
    </source>
</evidence>
<name>A0A5J9T1I9_9POAL</name>
<feature type="domain" description="LOB" evidence="3">
    <location>
        <begin position="1"/>
        <end position="66"/>
    </location>
</feature>
<evidence type="ECO:0000313" key="5">
    <source>
        <dbReference type="Proteomes" id="UP000324897"/>
    </source>
</evidence>
<feature type="region of interest" description="Disordered" evidence="2">
    <location>
        <begin position="1"/>
        <end position="23"/>
    </location>
</feature>